<protein>
    <submittedName>
        <fullName evidence="1">Uncharacterized protein</fullName>
    </submittedName>
</protein>
<comment type="caution">
    <text evidence="1">The sequence shown here is derived from an EMBL/GenBank/DDBJ whole genome shotgun (WGS) entry which is preliminary data.</text>
</comment>
<evidence type="ECO:0000313" key="2">
    <source>
        <dbReference type="Proteomes" id="UP000735302"/>
    </source>
</evidence>
<dbReference type="EMBL" id="BLXT01004479">
    <property type="protein sequence ID" value="GFO13009.1"/>
    <property type="molecule type" value="Genomic_DNA"/>
</dbReference>
<proteinExistence type="predicted"/>
<organism evidence="1 2">
    <name type="scientific">Plakobranchus ocellatus</name>
    <dbReference type="NCBI Taxonomy" id="259542"/>
    <lineage>
        <taxon>Eukaryota</taxon>
        <taxon>Metazoa</taxon>
        <taxon>Spiralia</taxon>
        <taxon>Lophotrochozoa</taxon>
        <taxon>Mollusca</taxon>
        <taxon>Gastropoda</taxon>
        <taxon>Heterobranchia</taxon>
        <taxon>Euthyneura</taxon>
        <taxon>Panpulmonata</taxon>
        <taxon>Sacoglossa</taxon>
        <taxon>Placobranchoidea</taxon>
        <taxon>Plakobranchidae</taxon>
        <taxon>Plakobranchus</taxon>
    </lineage>
</organism>
<keyword evidence="2" id="KW-1185">Reference proteome</keyword>
<evidence type="ECO:0000313" key="1">
    <source>
        <dbReference type="EMBL" id="GFO13009.1"/>
    </source>
</evidence>
<name>A0AAV4AZ08_9GAST</name>
<reference evidence="1 2" key="1">
    <citation type="journal article" date="2021" name="Elife">
        <title>Chloroplast acquisition without the gene transfer in kleptoplastic sea slugs, Plakobranchus ocellatus.</title>
        <authorList>
            <person name="Maeda T."/>
            <person name="Takahashi S."/>
            <person name="Yoshida T."/>
            <person name="Shimamura S."/>
            <person name="Takaki Y."/>
            <person name="Nagai Y."/>
            <person name="Toyoda A."/>
            <person name="Suzuki Y."/>
            <person name="Arimoto A."/>
            <person name="Ishii H."/>
            <person name="Satoh N."/>
            <person name="Nishiyama T."/>
            <person name="Hasebe M."/>
            <person name="Maruyama T."/>
            <person name="Minagawa J."/>
            <person name="Obokata J."/>
            <person name="Shigenobu S."/>
        </authorList>
    </citation>
    <scope>NUCLEOTIDE SEQUENCE [LARGE SCALE GENOMIC DNA]</scope>
</reference>
<gene>
    <name evidence="1" type="ORF">PoB_003951400</name>
</gene>
<sequence>MESESDLQAICSKVCAWGKDDDFHFHWLGKQSTFRTRTWKTFGLRKDQEGEERHSLVGHFNSVFNKDARDSLSAALINVGSVERKLPIPGVVGEAQNPHDHSSKYHVKVVRGGNTVSIQVCVKAFLYTYDETLAKKKNLMMWSR</sequence>
<accession>A0AAV4AZ08</accession>
<dbReference type="Proteomes" id="UP000735302">
    <property type="component" value="Unassembled WGS sequence"/>
</dbReference>
<dbReference type="AlphaFoldDB" id="A0AAV4AZ08"/>